<dbReference type="RefSeq" id="WP_027699720.1">
    <property type="nucleotide sequence ID" value="NZ_DF820499.1"/>
</dbReference>
<organism evidence="2 3">
    <name type="scientific">Weissella oryzae (strain DSM 25784 / JCM 18191 / LMG 30913 / SG25)</name>
    <dbReference type="NCBI Taxonomy" id="1329250"/>
    <lineage>
        <taxon>Bacteria</taxon>
        <taxon>Bacillati</taxon>
        <taxon>Bacillota</taxon>
        <taxon>Bacilli</taxon>
        <taxon>Lactobacillales</taxon>
        <taxon>Lactobacillaceae</taxon>
        <taxon>Weissella</taxon>
    </lineage>
</organism>
<dbReference type="InterPro" id="IPR001509">
    <property type="entry name" value="Epimerase_deHydtase"/>
</dbReference>
<dbReference type="InterPro" id="IPR051783">
    <property type="entry name" value="NAD(P)-dependent_oxidoreduct"/>
</dbReference>
<dbReference type="AlphaFoldDB" id="A0A069CWI4"/>
<dbReference type="InterPro" id="IPR036291">
    <property type="entry name" value="NAD(P)-bd_dom_sf"/>
</dbReference>
<dbReference type="STRING" id="1329250.WOSG25_160040"/>
<dbReference type="PANTHER" id="PTHR48079">
    <property type="entry name" value="PROTEIN YEEZ"/>
    <property type="match status" value="1"/>
</dbReference>
<proteinExistence type="predicted"/>
<dbReference type="EMBL" id="DF820499">
    <property type="protein sequence ID" value="GAK31789.1"/>
    <property type="molecule type" value="Genomic_DNA"/>
</dbReference>
<name>A0A069CWI4_WEIOS</name>
<dbReference type="SUPFAM" id="SSF51735">
    <property type="entry name" value="NAD(P)-binding Rossmann-fold domains"/>
    <property type="match status" value="1"/>
</dbReference>
<dbReference type="eggNOG" id="COG0451">
    <property type="taxonomic scope" value="Bacteria"/>
</dbReference>
<gene>
    <name evidence="2" type="ORF">WOSG25_160040</name>
</gene>
<evidence type="ECO:0000313" key="3">
    <source>
        <dbReference type="Proteomes" id="UP000030643"/>
    </source>
</evidence>
<evidence type="ECO:0000313" key="2">
    <source>
        <dbReference type="EMBL" id="GAK31789.1"/>
    </source>
</evidence>
<keyword evidence="3" id="KW-1185">Reference proteome</keyword>
<dbReference type="Gene3D" id="3.40.50.720">
    <property type="entry name" value="NAD(P)-binding Rossmann-like Domain"/>
    <property type="match status" value="1"/>
</dbReference>
<accession>A0A069CWI4</accession>
<protein>
    <submittedName>
        <fullName evidence="2">NAD-dependent epimerase/dehydratase family protein</fullName>
    </submittedName>
</protein>
<reference evidence="3" key="1">
    <citation type="journal article" date="2014" name="Genome Announc.">
        <title>Draft genome sequence of Weissella oryzae SG25T, isolated from fermented rice grains.</title>
        <authorList>
            <person name="Tanizawa Y."/>
            <person name="Fujisawa T."/>
            <person name="Mochizuki T."/>
            <person name="Kaminuma E."/>
            <person name="Suzuki Y."/>
            <person name="Nakamura Y."/>
            <person name="Tohno M."/>
        </authorList>
    </citation>
    <scope>NUCLEOTIDE SEQUENCE [LARGE SCALE GENOMIC DNA]</scope>
    <source>
        <strain evidence="3">DSM 25784 / JCM 18191 / LMG 30913 / SG25</strain>
    </source>
</reference>
<evidence type="ECO:0000259" key="1">
    <source>
        <dbReference type="Pfam" id="PF01370"/>
    </source>
</evidence>
<sequence length="304" mass="34937">MQTILGSNGQIGTELAKTLYRHYSKDIRLVSRNPQRIHDSDQLVPADLLLAEDADMAVKDSDIVYFTLGLPMNSQLWETQYLRILQNVINAAKKYDSKFVYFDNTYMYAKDNQLQSETSSFVPNGRKSVIRAQAAELVLQAIKDNTLLAVICRAPEFYGPGRTQSITNSLVFNRIKQGKKPIIPVNDQVLRTLIWTPDASKAIALIGNTPSAYRQTWHLPSADPVSYKEIITLTEEILHKKIPYTIVKMWLFKLLKYFNPRMQELQELLPRYQVDNLFSSEKFKTAFPNFKITSYKEGISQIFK</sequence>
<dbReference type="Pfam" id="PF01370">
    <property type="entry name" value="Epimerase"/>
    <property type="match status" value="1"/>
</dbReference>
<feature type="domain" description="NAD-dependent epimerase/dehydratase" evidence="1">
    <location>
        <begin position="4"/>
        <end position="211"/>
    </location>
</feature>
<dbReference type="PANTHER" id="PTHR48079:SF6">
    <property type="entry name" value="NAD(P)-BINDING DOMAIN-CONTAINING PROTEIN-RELATED"/>
    <property type="match status" value="1"/>
</dbReference>
<dbReference type="Proteomes" id="UP000030643">
    <property type="component" value="Unassembled WGS sequence"/>
</dbReference>
<dbReference type="GO" id="GO:0005737">
    <property type="term" value="C:cytoplasm"/>
    <property type="evidence" value="ECO:0007669"/>
    <property type="project" value="TreeGrafter"/>
</dbReference>
<dbReference type="OrthoDB" id="112777at2"/>
<dbReference type="GO" id="GO:0004029">
    <property type="term" value="F:aldehyde dehydrogenase (NAD+) activity"/>
    <property type="evidence" value="ECO:0007669"/>
    <property type="project" value="TreeGrafter"/>
</dbReference>